<dbReference type="GeneID" id="17275760"/>
<dbReference type="InterPro" id="IPR018247">
    <property type="entry name" value="EF_Hand_1_Ca_BS"/>
</dbReference>
<keyword evidence="10" id="KW-0472">Membrane</keyword>
<evidence type="ECO:0000256" key="5">
    <source>
        <dbReference type="ARBA" id="ARBA00022692"/>
    </source>
</evidence>
<dbReference type="eggNOG" id="KOG2692">
    <property type="taxonomic scope" value="Eukaryota"/>
</dbReference>
<evidence type="ECO:0000256" key="13">
    <source>
        <dbReference type="ARBA" id="ARBA00034249"/>
    </source>
</evidence>
<dbReference type="HOGENOM" id="CLU_935199_0_0_1"/>
<proteinExistence type="inferred from homology"/>
<feature type="domain" description="EF-hand" evidence="16">
    <location>
        <begin position="26"/>
        <end position="61"/>
    </location>
</feature>
<dbReference type="SUPFAM" id="SSF47473">
    <property type="entry name" value="EF-hand"/>
    <property type="match status" value="1"/>
</dbReference>
<dbReference type="Proteomes" id="UP000013827">
    <property type="component" value="Unassembled WGS sequence"/>
</dbReference>
<keyword evidence="18" id="KW-1185">Reference proteome</keyword>
<feature type="region of interest" description="Disordered" evidence="15">
    <location>
        <begin position="1"/>
        <end position="20"/>
    </location>
</feature>
<dbReference type="RefSeq" id="XP_005782916.1">
    <property type="nucleotide sequence ID" value="XM_005782859.1"/>
</dbReference>
<evidence type="ECO:0000256" key="4">
    <source>
        <dbReference type="ARBA" id="ARBA00022679"/>
    </source>
</evidence>
<accession>A0A0D3K402</accession>
<feature type="compositionally biased region" description="Low complexity" evidence="15">
    <location>
        <begin position="1"/>
        <end position="19"/>
    </location>
</feature>
<keyword evidence="9" id="KW-0333">Golgi apparatus</keyword>
<comment type="catalytic activity">
    <reaction evidence="13">
        <text>a beta-D-galactoside + CMP-N-acetyl-beta-neuraminate = an N-acetyl-alpha-neuraminyl-(2-&gt;6)-beta-D-galactosyl derivative + CMP + H(+)</text>
        <dbReference type="Rhea" id="RHEA:52104"/>
        <dbReference type="ChEBI" id="CHEBI:15378"/>
        <dbReference type="ChEBI" id="CHEBI:28034"/>
        <dbReference type="ChEBI" id="CHEBI:57812"/>
        <dbReference type="ChEBI" id="CHEBI:60377"/>
        <dbReference type="ChEBI" id="CHEBI:136398"/>
        <dbReference type="EC" id="2.4.3.1"/>
    </reaction>
</comment>
<feature type="compositionally biased region" description="Basic and acidic residues" evidence="15">
    <location>
        <begin position="77"/>
        <end position="91"/>
    </location>
</feature>
<keyword evidence="4" id="KW-0808">Transferase</keyword>
<evidence type="ECO:0000256" key="10">
    <source>
        <dbReference type="ARBA" id="ARBA00023136"/>
    </source>
</evidence>
<dbReference type="InterPro" id="IPR011992">
    <property type="entry name" value="EF-hand-dom_pair"/>
</dbReference>
<keyword evidence="6" id="KW-0106">Calcium</keyword>
<dbReference type="PROSITE" id="PS50222">
    <property type="entry name" value="EF_HAND_2"/>
    <property type="match status" value="1"/>
</dbReference>
<dbReference type="InterPro" id="IPR002048">
    <property type="entry name" value="EF_hand_dom"/>
</dbReference>
<evidence type="ECO:0000256" key="7">
    <source>
        <dbReference type="ARBA" id="ARBA00022968"/>
    </source>
</evidence>
<dbReference type="InterPro" id="IPR038578">
    <property type="entry name" value="GT29-like_sf"/>
</dbReference>
<evidence type="ECO:0000256" key="6">
    <source>
        <dbReference type="ARBA" id="ARBA00022837"/>
    </source>
</evidence>
<keyword evidence="5" id="KW-0812">Transmembrane</keyword>
<evidence type="ECO:0000256" key="1">
    <source>
        <dbReference type="ARBA" id="ARBA00004447"/>
    </source>
</evidence>
<dbReference type="Gene3D" id="3.90.1480.20">
    <property type="entry name" value="Glycosyl transferase family 29"/>
    <property type="match status" value="1"/>
</dbReference>
<dbReference type="Pfam" id="PF00777">
    <property type="entry name" value="Glyco_transf_29"/>
    <property type="match status" value="1"/>
</dbReference>
<dbReference type="InterPro" id="IPR001675">
    <property type="entry name" value="Glyco_trans_29"/>
</dbReference>
<evidence type="ECO:0000256" key="11">
    <source>
        <dbReference type="ARBA" id="ARBA00023157"/>
    </source>
</evidence>
<dbReference type="GO" id="GO:0032580">
    <property type="term" value="C:Golgi cisterna membrane"/>
    <property type="evidence" value="ECO:0007669"/>
    <property type="project" value="UniProtKB-SubCell"/>
</dbReference>
<protein>
    <recommendedName>
        <fullName evidence="14">beta-galactoside alpha-(2,6)-sialyltransferase</fullName>
        <ecNumber evidence="14">2.4.3.1</ecNumber>
    </recommendedName>
</protein>
<keyword evidence="12" id="KW-0325">Glycoprotein</keyword>
<dbReference type="Gene3D" id="1.10.238.10">
    <property type="entry name" value="EF-hand"/>
    <property type="match status" value="1"/>
</dbReference>
<evidence type="ECO:0000313" key="17">
    <source>
        <dbReference type="EnsemblProtists" id="EOD30487"/>
    </source>
</evidence>
<evidence type="ECO:0000256" key="3">
    <source>
        <dbReference type="ARBA" id="ARBA00022676"/>
    </source>
</evidence>
<keyword evidence="3" id="KW-0328">Glycosyltransferase</keyword>
<comment type="similarity">
    <text evidence="2">Belongs to the glycosyltransferase 29 family.</text>
</comment>
<keyword evidence="7" id="KW-0735">Signal-anchor</keyword>
<dbReference type="AlphaFoldDB" id="A0A0D3K402"/>
<evidence type="ECO:0000256" key="9">
    <source>
        <dbReference type="ARBA" id="ARBA00023034"/>
    </source>
</evidence>
<keyword evidence="8" id="KW-1133">Transmembrane helix</keyword>
<evidence type="ECO:0000313" key="18">
    <source>
        <dbReference type="Proteomes" id="UP000013827"/>
    </source>
</evidence>
<organism evidence="17 18">
    <name type="scientific">Emiliania huxleyi (strain CCMP1516)</name>
    <dbReference type="NCBI Taxonomy" id="280463"/>
    <lineage>
        <taxon>Eukaryota</taxon>
        <taxon>Haptista</taxon>
        <taxon>Haptophyta</taxon>
        <taxon>Prymnesiophyceae</taxon>
        <taxon>Isochrysidales</taxon>
        <taxon>Noelaerhabdaceae</taxon>
        <taxon>Emiliania</taxon>
    </lineage>
</organism>
<dbReference type="PANTHER" id="PTHR46059:SF1">
    <property type="entry name" value="BETA-GALACTOSIDE ALPHA-2,6-SIALYLTRANSFERASE"/>
    <property type="match status" value="1"/>
</dbReference>
<reference evidence="18" key="1">
    <citation type="journal article" date="2013" name="Nature">
        <title>Pan genome of the phytoplankton Emiliania underpins its global distribution.</title>
        <authorList>
            <person name="Read B.A."/>
            <person name="Kegel J."/>
            <person name="Klute M.J."/>
            <person name="Kuo A."/>
            <person name="Lefebvre S.C."/>
            <person name="Maumus F."/>
            <person name="Mayer C."/>
            <person name="Miller J."/>
            <person name="Monier A."/>
            <person name="Salamov A."/>
            <person name="Young J."/>
            <person name="Aguilar M."/>
            <person name="Claverie J.M."/>
            <person name="Frickenhaus S."/>
            <person name="Gonzalez K."/>
            <person name="Herman E.K."/>
            <person name="Lin Y.C."/>
            <person name="Napier J."/>
            <person name="Ogata H."/>
            <person name="Sarno A.F."/>
            <person name="Shmutz J."/>
            <person name="Schroeder D."/>
            <person name="de Vargas C."/>
            <person name="Verret F."/>
            <person name="von Dassow P."/>
            <person name="Valentin K."/>
            <person name="Van de Peer Y."/>
            <person name="Wheeler G."/>
            <person name="Dacks J.B."/>
            <person name="Delwiche C.F."/>
            <person name="Dyhrman S.T."/>
            <person name="Glockner G."/>
            <person name="John U."/>
            <person name="Richards T."/>
            <person name="Worden A.Z."/>
            <person name="Zhang X."/>
            <person name="Grigoriev I.V."/>
            <person name="Allen A.E."/>
            <person name="Bidle K."/>
            <person name="Borodovsky M."/>
            <person name="Bowler C."/>
            <person name="Brownlee C."/>
            <person name="Cock J.M."/>
            <person name="Elias M."/>
            <person name="Gladyshev V.N."/>
            <person name="Groth M."/>
            <person name="Guda C."/>
            <person name="Hadaegh A."/>
            <person name="Iglesias-Rodriguez M.D."/>
            <person name="Jenkins J."/>
            <person name="Jones B.M."/>
            <person name="Lawson T."/>
            <person name="Leese F."/>
            <person name="Lindquist E."/>
            <person name="Lobanov A."/>
            <person name="Lomsadze A."/>
            <person name="Malik S.B."/>
            <person name="Marsh M.E."/>
            <person name="Mackinder L."/>
            <person name="Mock T."/>
            <person name="Mueller-Roeber B."/>
            <person name="Pagarete A."/>
            <person name="Parker M."/>
            <person name="Probert I."/>
            <person name="Quesneville H."/>
            <person name="Raines C."/>
            <person name="Rensing S.A."/>
            <person name="Riano-Pachon D.M."/>
            <person name="Richier S."/>
            <person name="Rokitta S."/>
            <person name="Shiraiwa Y."/>
            <person name="Soanes D.M."/>
            <person name="van der Giezen M."/>
            <person name="Wahlund T.M."/>
            <person name="Williams B."/>
            <person name="Wilson W."/>
            <person name="Wolfe G."/>
            <person name="Wurch L.L."/>
        </authorList>
    </citation>
    <scope>NUCLEOTIDE SEQUENCE</scope>
</reference>
<dbReference type="EnsemblProtists" id="EOD30487">
    <property type="protein sequence ID" value="EOD30487"/>
    <property type="gene ID" value="EMIHUDRAFT_442514"/>
</dbReference>
<dbReference type="PANTHER" id="PTHR46059">
    <property type="entry name" value="BETA-GALACTOSIDE ALPHA-2,6-SIALYLTRANSFERASE"/>
    <property type="match status" value="1"/>
</dbReference>
<evidence type="ECO:0000256" key="8">
    <source>
        <dbReference type="ARBA" id="ARBA00022989"/>
    </source>
</evidence>
<dbReference type="EC" id="2.4.3.1" evidence="14"/>
<feature type="region of interest" description="Disordered" evidence="15">
    <location>
        <begin position="65"/>
        <end position="119"/>
    </location>
</feature>
<evidence type="ECO:0000259" key="16">
    <source>
        <dbReference type="PROSITE" id="PS50222"/>
    </source>
</evidence>
<comment type="subcellular location">
    <subcellularLocation>
        <location evidence="1">Golgi apparatus</location>
        <location evidence="1">Golgi stack membrane</location>
        <topology evidence="1">Single-pass type II membrane protein</topology>
    </subcellularLocation>
</comment>
<evidence type="ECO:0000256" key="14">
    <source>
        <dbReference type="ARBA" id="ARBA00034329"/>
    </source>
</evidence>
<name>A0A0D3K402_EMIH1</name>
<evidence type="ECO:0000256" key="15">
    <source>
        <dbReference type="SAM" id="MobiDB-lite"/>
    </source>
</evidence>
<keyword evidence="11" id="KW-1015">Disulfide bond</keyword>
<dbReference type="GO" id="GO:0005509">
    <property type="term" value="F:calcium ion binding"/>
    <property type="evidence" value="ECO:0007669"/>
    <property type="project" value="InterPro"/>
</dbReference>
<reference evidence="17" key="2">
    <citation type="submission" date="2024-10" db="UniProtKB">
        <authorList>
            <consortium name="EnsemblProtists"/>
        </authorList>
    </citation>
    <scope>IDENTIFICATION</scope>
</reference>
<evidence type="ECO:0000256" key="12">
    <source>
        <dbReference type="ARBA" id="ARBA00023180"/>
    </source>
</evidence>
<sequence>MASSVAHDASSAPAAASESLVRDTVPDISLMRRAFTAMDTNKDGHVSFQEFSTYAATELRLGKPRARSALTQRQRRIRTDPERDADAADQPRRRKSKLLKGMSDGGEERARGAGARRFGLSNASSRASRLAVRRFGLGSGNGSGPSLFSDVPLFLAEEETERLMQHAPPYGFRFGRFRPDELDAKRRNATLPRVRRYGSCAVVGSSGTLVRRSYGAEIDAHDAVWRVNSAVVNERYAEFAGRRTTVRVLASPHAGSDWRFKEQDAFPDTTAMVVCDRPYAYSCRNGEGVKRRCSQREV</sequence>
<dbReference type="PaxDb" id="2903-EOD30487"/>
<dbReference type="KEGG" id="ehx:EMIHUDRAFT_442514"/>
<dbReference type="PROSITE" id="PS00018">
    <property type="entry name" value="EF_HAND_1"/>
    <property type="match status" value="1"/>
</dbReference>
<dbReference type="GO" id="GO:0003835">
    <property type="term" value="F:beta-galactoside alpha-2,6-sialyltransferase activity"/>
    <property type="evidence" value="ECO:0007669"/>
    <property type="project" value="UniProtKB-EC"/>
</dbReference>
<evidence type="ECO:0000256" key="2">
    <source>
        <dbReference type="ARBA" id="ARBA00006003"/>
    </source>
</evidence>